<reference evidence="4" key="2">
    <citation type="journal article" date="2023" name="IMA Fungus">
        <title>Comparative genomic study of the Penicillium genus elucidates a diverse pangenome and 15 lateral gene transfer events.</title>
        <authorList>
            <person name="Petersen C."/>
            <person name="Sorensen T."/>
            <person name="Nielsen M.R."/>
            <person name="Sondergaard T.E."/>
            <person name="Sorensen J.L."/>
            <person name="Fitzpatrick D.A."/>
            <person name="Frisvad J.C."/>
            <person name="Nielsen K.L."/>
        </authorList>
    </citation>
    <scope>NUCLEOTIDE SEQUENCE</scope>
    <source>
        <strain evidence="4">IBT 34128</strain>
    </source>
</reference>
<dbReference type="SUPFAM" id="SSF52799">
    <property type="entry name" value="(Phosphotyrosine protein) phosphatases II"/>
    <property type="match status" value="1"/>
</dbReference>
<evidence type="ECO:0000313" key="4">
    <source>
        <dbReference type="EMBL" id="KAJ5081889.1"/>
    </source>
</evidence>
<dbReference type="PROSITE" id="PS50055">
    <property type="entry name" value="TYR_PHOSPHATASE_PTP"/>
    <property type="match status" value="1"/>
</dbReference>
<dbReference type="GO" id="GO:0004725">
    <property type="term" value="F:protein tyrosine phosphatase activity"/>
    <property type="evidence" value="ECO:0007669"/>
    <property type="project" value="InterPro"/>
</dbReference>
<dbReference type="InterPro" id="IPR000242">
    <property type="entry name" value="PTP_cat"/>
</dbReference>
<comment type="caution">
    <text evidence="4">The sequence shown here is derived from an EMBL/GenBank/DDBJ whole genome shotgun (WGS) entry which is preliminary data.</text>
</comment>
<dbReference type="PANTHER" id="PTHR19134">
    <property type="entry name" value="RECEPTOR-TYPE TYROSINE-PROTEIN PHOSPHATASE"/>
    <property type="match status" value="1"/>
</dbReference>
<name>A0A9W9EHG5_9EURO</name>
<dbReference type="Proteomes" id="UP001141434">
    <property type="component" value="Unassembled WGS sequence"/>
</dbReference>
<dbReference type="OrthoDB" id="4464840at2759"/>
<feature type="domain" description="Tyrosine-protein phosphatase" evidence="2">
    <location>
        <begin position="1"/>
        <end position="187"/>
    </location>
</feature>
<reference evidence="4" key="1">
    <citation type="submission" date="2022-11" db="EMBL/GenBank/DDBJ databases">
        <authorList>
            <person name="Petersen C."/>
        </authorList>
    </citation>
    <scope>NUCLEOTIDE SEQUENCE</scope>
    <source>
        <strain evidence="4">IBT 34128</strain>
    </source>
</reference>
<dbReference type="InterPro" id="IPR050348">
    <property type="entry name" value="Protein-Tyr_Phosphatase"/>
</dbReference>
<dbReference type="Pfam" id="PF00102">
    <property type="entry name" value="Y_phosphatase"/>
    <property type="match status" value="1"/>
</dbReference>
<evidence type="ECO:0000259" key="2">
    <source>
        <dbReference type="PROSITE" id="PS50055"/>
    </source>
</evidence>
<gene>
    <name evidence="4" type="ORF">NUU61_010153</name>
</gene>
<dbReference type="PROSITE" id="PS50056">
    <property type="entry name" value="TYR_PHOSPHATASE_2"/>
    <property type="match status" value="1"/>
</dbReference>
<dbReference type="InterPro" id="IPR029021">
    <property type="entry name" value="Prot-tyrosine_phosphatase-like"/>
</dbReference>
<dbReference type="InterPro" id="IPR000387">
    <property type="entry name" value="Tyr_Pase_dom"/>
</dbReference>
<evidence type="ECO:0000256" key="1">
    <source>
        <dbReference type="ARBA" id="ARBA00009649"/>
    </source>
</evidence>
<dbReference type="EMBL" id="JAPMSZ010000012">
    <property type="protein sequence ID" value="KAJ5081889.1"/>
    <property type="molecule type" value="Genomic_DNA"/>
</dbReference>
<proteinExistence type="inferred from homology"/>
<sequence length="201" mass="23843">MVQRGAGDNAILVDLVSYDTDFEAFKFFGTIADQRDDIFPNSTHVISRYDEAPYVVHFEDEQTWKDNNLEYRKLCLIYKSEPAHTIHYFYYTAWPNSQGIDPDKLEFMLEQVNEKFTNQKIIGNCLWGKGRTGTWFEAWAIYQATVVAKSTEWFFSSPDPIKDYTVKIHHQRNNMIDSANQYVYLYQKWARRMWDRVSEKA</sequence>
<dbReference type="AlphaFoldDB" id="A0A9W9EHG5"/>
<dbReference type="PANTHER" id="PTHR19134:SF449">
    <property type="entry name" value="TYROSINE-PROTEIN PHOSPHATASE 1"/>
    <property type="match status" value="1"/>
</dbReference>
<protein>
    <recommendedName>
        <fullName evidence="6">Tyrosine specific protein phosphatases domain-containing protein</fullName>
    </recommendedName>
</protein>
<keyword evidence="5" id="KW-1185">Reference proteome</keyword>
<evidence type="ECO:0008006" key="6">
    <source>
        <dbReference type="Google" id="ProtNLM"/>
    </source>
</evidence>
<accession>A0A9W9EHG5</accession>
<feature type="domain" description="Tyrosine specific protein phosphatases" evidence="3">
    <location>
        <begin position="106"/>
        <end position="183"/>
    </location>
</feature>
<organism evidence="4 5">
    <name type="scientific">Penicillium alfredii</name>
    <dbReference type="NCBI Taxonomy" id="1506179"/>
    <lineage>
        <taxon>Eukaryota</taxon>
        <taxon>Fungi</taxon>
        <taxon>Dikarya</taxon>
        <taxon>Ascomycota</taxon>
        <taxon>Pezizomycotina</taxon>
        <taxon>Eurotiomycetes</taxon>
        <taxon>Eurotiomycetidae</taxon>
        <taxon>Eurotiales</taxon>
        <taxon>Aspergillaceae</taxon>
        <taxon>Penicillium</taxon>
    </lineage>
</organism>
<dbReference type="RefSeq" id="XP_056507176.1">
    <property type="nucleotide sequence ID" value="XM_056660678.1"/>
</dbReference>
<dbReference type="GeneID" id="81399847"/>
<evidence type="ECO:0000259" key="3">
    <source>
        <dbReference type="PROSITE" id="PS50056"/>
    </source>
</evidence>
<dbReference type="InterPro" id="IPR003595">
    <property type="entry name" value="Tyr_Pase_cat"/>
</dbReference>
<dbReference type="Gene3D" id="3.90.190.10">
    <property type="entry name" value="Protein tyrosine phosphatase superfamily"/>
    <property type="match status" value="1"/>
</dbReference>
<evidence type="ECO:0000313" key="5">
    <source>
        <dbReference type="Proteomes" id="UP001141434"/>
    </source>
</evidence>
<dbReference type="SMART" id="SM00404">
    <property type="entry name" value="PTPc_motif"/>
    <property type="match status" value="1"/>
</dbReference>
<comment type="similarity">
    <text evidence="1">Belongs to the protein-tyrosine phosphatase family. Non-receptor class subfamily.</text>
</comment>